<keyword evidence="2" id="KW-1185">Reference proteome</keyword>
<reference evidence="3" key="1">
    <citation type="submission" date="2016-06" db="UniProtKB">
        <authorList>
            <consortium name="WormBaseParasite"/>
        </authorList>
    </citation>
    <scope>IDENTIFICATION</scope>
</reference>
<name>A0A183U431_TOXCA</name>
<sequence length="130" mass="14152">MLALHTYIRLQRLAIFLALISKQEGRSSDFIDSCGVQQRPVIQQLWRWPELGPSTGKVERAVRTGATVPATGIIPVTPRTILSATGAAPAVLIQSNFNISFTNSNFTSSLANSNCNSNFNMNFSLATWPA</sequence>
<dbReference type="EMBL" id="UYWY01003974">
    <property type="protein sequence ID" value="VDM28969.1"/>
    <property type="molecule type" value="Genomic_DNA"/>
</dbReference>
<dbReference type="Proteomes" id="UP000050794">
    <property type="component" value="Unassembled WGS sequence"/>
</dbReference>
<gene>
    <name evidence="1" type="ORF">TCNE_LOCUS3252</name>
</gene>
<organism evidence="2 3">
    <name type="scientific">Toxocara canis</name>
    <name type="common">Canine roundworm</name>
    <dbReference type="NCBI Taxonomy" id="6265"/>
    <lineage>
        <taxon>Eukaryota</taxon>
        <taxon>Metazoa</taxon>
        <taxon>Ecdysozoa</taxon>
        <taxon>Nematoda</taxon>
        <taxon>Chromadorea</taxon>
        <taxon>Rhabditida</taxon>
        <taxon>Spirurina</taxon>
        <taxon>Ascaridomorpha</taxon>
        <taxon>Ascaridoidea</taxon>
        <taxon>Toxocaridae</taxon>
        <taxon>Toxocara</taxon>
    </lineage>
</organism>
<dbReference type="AlphaFoldDB" id="A0A183U431"/>
<proteinExistence type="predicted"/>
<protein>
    <submittedName>
        <fullName evidence="3">Secreted protein</fullName>
    </submittedName>
</protein>
<evidence type="ECO:0000313" key="1">
    <source>
        <dbReference type="EMBL" id="VDM28969.1"/>
    </source>
</evidence>
<reference evidence="1 2" key="2">
    <citation type="submission" date="2018-11" db="EMBL/GenBank/DDBJ databases">
        <authorList>
            <consortium name="Pathogen Informatics"/>
        </authorList>
    </citation>
    <scope>NUCLEOTIDE SEQUENCE [LARGE SCALE GENOMIC DNA]</scope>
</reference>
<accession>A0A183U431</accession>
<dbReference type="WBParaSite" id="TCNE_0000325101-mRNA-1">
    <property type="protein sequence ID" value="TCNE_0000325101-mRNA-1"/>
    <property type="gene ID" value="TCNE_0000325101"/>
</dbReference>
<evidence type="ECO:0000313" key="2">
    <source>
        <dbReference type="Proteomes" id="UP000050794"/>
    </source>
</evidence>
<evidence type="ECO:0000313" key="3">
    <source>
        <dbReference type="WBParaSite" id="TCNE_0000325101-mRNA-1"/>
    </source>
</evidence>